<organism evidence="1 2">
    <name type="scientific">Bifidobacterium moraviense</name>
    <dbReference type="NCBI Taxonomy" id="2675323"/>
    <lineage>
        <taxon>Bacteria</taxon>
        <taxon>Bacillati</taxon>
        <taxon>Actinomycetota</taxon>
        <taxon>Actinomycetes</taxon>
        <taxon>Bifidobacteriales</taxon>
        <taxon>Bifidobacteriaceae</taxon>
        <taxon>Bifidobacterium</taxon>
    </lineage>
</organism>
<dbReference type="Gene3D" id="1.10.150.240">
    <property type="entry name" value="Putative phosphatase, domain 2"/>
    <property type="match status" value="1"/>
</dbReference>
<dbReference type="PANTHER" id="PTHR18901:SF38">
    <property type="entry name" value="PSEUDOURIDINE-5'-PHOSPHATASE"/>
    <property type="match status" value="1"/>
</dbReference>
<dbReference type="Gene3D" id="3.40.50.1000">
    <property type="entry name" value="HAD superfamily/HAD-like"/>
    <property type="match status" value="1"/>
</dbReference>
<keyword evidence="2" id="KW-1185">Reference proteome</keyword>
<evidence type="ECO:0000313" key="2">
    <source>
        <dbReference type="Proteomes" id="UP000588277"/>
    </source>
</evidence>
<dbReference type="SUPFAM" id="SSF56784">
    <property type="entry name" value="HAD-like"/>
    <property type="match status" value="1"/>
</dbReference>
<dbReference type="RefSeq" id="WP_169276131.1">
    <property type="nucleotide sequence ID" value="NZ_JAAIIH010000015.1"/>
</dbReference>
<dbReference type="NCBIfam" id="TIGR01509">
    <property type="entry name" value="HAD-SF-IA-v3"/>
    <property type="match status" value="1"/>
</dbReference>
<dbReference type="CDD" id="cd07505">
    <property type="entry name" value="HAD_BPGM-like"/>
    <property type="match status" value="1"/>
</dbReference>
<name>A0A7Y0F2Y3_9BIFI</name>
<accession>A0A7Y0F2Y3</accession>
<dbReference type="SFLD" id="SFLDG01129">
    <property type="entry name" value="C1.5:_HAD__Beta-PGM__Phosphata"/>
    <property type="match status" value="1"/>
</dbReference>
<protein>
    <submittedName>
        <fullName evidence="1">Haloacid dehalogenase</fullName>
    </submittedName>
</protein>
<evidence type="ECO:0000313" key="1">
    <source>
        <dbReference type="EMBL" id="NMN01047.1"/>
    </source>
</evidence>
<dbReference type="InterPro" id="IPR023198">
    <property type="entry name" value="PGP-like_dom2"/>
</dbReference>
<dbReference type="InterPro" id="IPR023214">
    <property type="entry name" value="HAD_sf"/>
</dbReference>
<proteinExistence type="predicted"/>
<comment type="caution">
    <text evidence="1">The sequence shown here is derived from an EMBL/GenBank/DDBJ whole genome shotgun (WGS) entry which is preliminary data.</text>
</comment>
<dbReference type="SFLD" id="SFLDS00003">
    <property type="entry name" value="Haloacid_Dehalogenase"/>
    <property type="match status" value="1"/>
</dbReference>
<reference evidence="1 2" key="1">
    <citation type="submission" date="2020-02" db="EMBL/GenBank/DDBJ databases">
        <title>Characterization of phylogenetic diversity of novel bifidobacterial species isolated in Czech ZOOs.</title>
        <authorList>
            <person name="Lugli G.A."/>
            <person name="Vera N.B."/>
            <person name="Ventura M."/>
        </authorList>
    </citation>
    <scope>NUCLEOTIDE SEQUENCE [LARGE SCALE GENOMIC DNA]</scope>
    <source>
        <strain evidence="1 2">DSM 109958</strain>
    </source>
</reference>
<dbReference type="EMBL" id="JAAIIH010000015">
    <property type="protein sequence ID" value="NMN01047.1"/>
    <property type="molecule type" value="Genomic_DNA"/>
</dbReference>
<gene>
    <name evidence="1" type="ORF">G1C96_1630</name>
</gene>
<dbReference type="Pfam" id="PF00702">
    <property type="entry name" value="Hydrolase"/>
    <property type="match status" value="1"/>
</dbReference>
<dbReference type="InterPro" id="IPR006439">
    <property type="entry name" value="HAD-SF_hydro_IA"/>
</dbReference>
<sequence>MELRAVFWDLDGTLIDSEPLWHQAEISIATNNGGTWSEELGWKMSGTPVPKVAQMLVEAGTQLPAEEIGRQMIEYVKDREFEGLPWIPGALELVRALAAAGVPNVLVTASPRMMAENVLRQAGDGAFAAYVCGDDNTAKKPSPEPYQAAARKLGIDPADADAMAHCAALEDSGVGLQAAAASGATTVALTGYTRTDATGGPQFASIHDYDGMTVDALDALVQQRLAGWR</sequence>
<dbReference type="Proteomes" id="UP000588277">
    <property type="component" value="Unassembled WGS sequence"/>
</dbReference>
<dbReference type="PANTHER" id="PTHR18901">
    <property type="entry name" value="2-DEOXYGLUCOSE-6-PHOSPHATE PHOSPHATASE 2"/>
    <property type="match status" value="1"/>
</dbReference>
<dbReference type="InterPro" id="IPR036412">
    <property type="entry name" value="HAD-like_sf"/>
</dbReference>
<dbReference type="AlphaFoldDB" id="A0A7Y0F2Y3"/>